<keyword evidence="8 12" id="KW-1133">Transmembrane helix</keyword>
<evidence type="ECO:0000256" key="7">
    <source>
        <dbReference type="ARBA" id="ARBA00022833"/>
    </source>
</evidence>
<keyword evidence="11" id="KW-0802">TPR repeat</keyword>
<evidence type="ECO:0000256" key="1">
    <source>
        <dbReference type="ARBA" id="ARBA00001947"/>
    </source>
</evidence>
<dbReference type="InterPro" id="IPR001915">
    <property type="entry name" value="Peptidase_M48"/>
</dbReference>
<feature type="transmembrane region" description="Helical" evidence="12">
    <location>
        <begin position="30"/>
        <end position="48"/>
    </location>
</feature>
<proteinExistence type="predicted"/>
<dbReference type="InterPro" id="IPR050083">
    <property type="entry name" value="HtpX_protease"/>
</dbReference>
<evidence type="ECO:0000256" key="9">
    <source>
        <dbReference type="ARBA" id="ARBA00023049"/>
    </source>
</evidence>
<keyword evidence="6" id="KW-0378">Hydrolase</keyword>
<evidence type="ECO:0000256" key="6">
    <source>
        <dbReference type="ARBA" id="ARBA00022801"/>
    </source>
</evidence>
<accession>A0A444JHD2</accession>
<feature type="transmembrane region" description="Helical" evidence="12">
    <location>
        <begin position="151"/>
        <end position="171"/>
    </location>
</feature>
<keyword evidence="9" id="KW-0482">Metalloprotease</keyword>
<organism evidence="14 15">
    <name type="scientific">Candidatus Electrothrix marina</name>
    <dbReference type="NCBI Taxonomy" id="1859130"/>
    <lineage>
        <taxon>Bacteria</taxon>
        <taxon>Pseudomonadati</taxon>
        <taxon>Thermodesulfobacteriota</taxon>
        <taxon>Desulfobulbia</taxon>
        <taxon>Desulfobulbales</taxon>
        <taxon>Desulfobulbaceae</taxon>
        <taxon>Candidatus Electrothrix</taxon>
    </lineage>
</organism>
<evidence type="ECO:0000256" key="12">
    <source>
        <dbReference type="SAM" id="Phobius"/>
    </source>
</evidence>
<sequence length="603" mass="69353">MIYNNLIYFLAVIFVVSTAAAPEQPWLPPWLGLPLFALLLLAFSFLAGKLFGSRRSISSKRYFSAEKRASFLATVLFIASFFAFDLKYYARPLSFNNTLPVLANLFGLLLFFCFLGLMWLRALPGYRRIFNSSVSPIDFVLNNIRTNLTIILPWLILSFFLDLLNILPLSGMENRVGAPWGELLFFLFFLVLLALLFPPVIRRLWGCTPMESGPLRHGVEQFCRSQNFSSEILYWPLFEGKMITAGVMGIVPKFRYLLLTPALLFALDQEELEAVLAHEIGHVKKYHLILYLLLFLGFSLLAEAMSEPLHLLLLNNDWFYHLLIRSQISGDKLLTFFEAAIVFLIMLLYFRFLLGYFIRNFERQADLYVFKAQKTAFPLIRSFEKIAAMSGNIRHKKNWHHFGIGERIAFLEKCENNPRNIRLHDWKVSCSLAVYFFLISAGSWSLHQLDTEKLYDSSQAHYVKAVLEEKLQQEPENSRWLKLFGDLMLKNGDESAALQAYEKALRSLPVSSELANNMAWLLLTAKNRSLRDPVRALGLARSAARFSEQGYVLDTLATALWANEKVREAVAAEKKAAEIDQENLAYYQSRMDIFQQEPWGKED</sequence>
<dbReference type="PANTHER" id="PTHR43221">
    <property type="entry name" value="PROTEASE HTPX"/>
    <property type="match status" value="1"/>
</dbReference>
<feature type="transmembrane region" description="Helical" evidence="12">
    <location>
        <begin position="288"/>
        <end position="313"/>
    </location>
</feature>
<dbReference type="Gene3D" id="1.25.40.10">
    <property type="entry name" value="Tetratricopeptide repeat domain"/>
    <property type="match status" value="1"/>
</dbReference>
<dbReference type="PROSITE" id="PS50005">
    <property type="entry name" value="TPR"/>
    <property type="match status" value="1"/>
</dbReference>
<comment type="cofactor">
    <cofactor evidence="1">
        <name>Zn(2+)</name>
        <dbReference type="ChEBI" id="CHEBI:29105"/>
    </cofactor>
</comment>
<dbReference type="GO" id="GO:0046872">
    <property type="term" value="F:metal ion binding"/>
    <property type="evidence" value="ECO:0007669"/>
    <property type="project" value="UniProtKB-KW"/>
</dbReference>
<dbReference type="CDD" id="cd07345">
    <property type="entry name" value="M48A_Ste24p-like"/>
    <property type="match status" value="1"/>
</dbReference>
<evidence type="ECO:0000256" key="5">
    <source>
        <dbReference type="ARBA" id="ARBA00022723"/>
    </source>
</evidence>
<keyword evidence="4 12" id="KW-0812">Transmembrane</keyword>
<gene>
    <name evidence="14" type="ORF">VU01_10082</name>
</gene>
<feature type="domain" description="Peptidase M48" evidence="13">
    <location>
        <begin position="244"/>
        <end position="397"/>
    </location>
</feature>
<dbReference type="EMBL" id="MTKS01000008">
    <property type="protein sequence ID" value="RWX52475.1"/>
    <property type="molecule type" value="Genomic_DNA"/>
</dbReference>
<dbReference type="GO" id="GO:0004222">
    <property type="term" value="F:metalloendopeptidase activity"/>
    <property type="evidence" value="ECO:0007669"/>
    <property type="project" value="InterPro"/>
</dbReference>
<evidence type="ECO:0000313" key="15">
    <source>
        <dbReference type="Proteomes" id="UP000288892"/>
    </source>
</evidence>
<keyword evidence="10 12" id="KW-0472">Membrane</keyword>
<dbReference type="InterPro" id="IPR019734">
    <property type="entry name" value="TPR_rpt"/>
</dbReference>
<keyword evidence="5" id="KW-0479">Metal-binding</keyword>
<evidence type="ECO:0000256" key="4">
    <source>
        <dbReference type="ARBA" id="ARBA00022692"/>
    </source>
</evidence>
<evidence type="ECO:0000256" key="2">
    <source>
        <dbReference type="ARBA" id="ARBA00022475"/>
    </source>
</evidence>
<dbReference type="AlphaFoldDB" id="A0A444JHD2"/>
<keyword evidence="2" id="KW-1003">Cell membrane</keyword>
<feature type="transmembrane region" description="Helical" evidence="12">
    <location>
        <begin position="183"/>
        <end position="201"/>
    </location>
</feature>
<feature type="transmembrane region" description="Helical" evidence="12">
    <location>
        <begin position="333"/>
        <end position="354"/>
    </location>
</feature>
<protein>
    <submittedName>
        <fullName evidence="14">Zn-dependent protease with chaperone function</fullName>
    </submittedName>
</protein>
<dbReference type="SUPFAM" id="SSF48452">
    <property type="entry name" value="TPR-like"/>
    <property type="match status" value="1"/>
</dbReference>
<dbReference type="Proteomes" id="UP000288892">
    <property type="component" value="Unassembled WGS sequence"/>
</dbReference>
<name>A0A444JHD2_9BACT</name>
<evidence type="ECO:0000256" key="8">
    <source>
        <dbReference type="ARBA" id="ARBA00022989"/>
    </source>
</evidence>
<comment type="caution">
    <text evidence="14">The sequence shown here is derived from an EMBL/GenBank/DDBJ whole genome shotgun (WGS) entry which is preliminary data.</text>
</comment>
<feature type="transmembrane region" description="Helical" evidence="12">
    <location>
        <begin position="101"/>
        <end position="120"/>
    </location>
</feature>
<dbReference type="PANTHER" id="PTHR43221:SF2">
    <property type="entry name" value="PROTEASE HTPX HOMOLOG"/>
    <property type="match status" value="1"/>
</dbReference>
<evidence type="ECO:0000259" key="13">
    <source>
        <dbReference type="Pfam" id="PF01435"/>
    </source>
</evidence>
<evidence type="ECO:0000256" key="3">
    <source>
        <dbReference type="ARBA" id="ARBA00022670"/>
    </source>
</evidence>
<keyword evidence="7" id="KW-0862">Zinc</keyword>
<dbReference type="Pfam" id="PF01435">
    <property type="entry name" value="Peptidase_M48"/>
    <property type="match status" value="1"/>
</dbReference>
<feature type="repeat" description="TPR" evidence="11">
    <location>
        <begin position="478"/>
        <end position="511"/>
    </location>
</feature>
<reference evidence="14 15" key="1">
    <citation type="submission" date="2017-01" db="EMBL/GenBank/DDBJ databases">
        <title>The cable genome- insights into the physiology and evolution of filamentous bacteria capable of sulfide oxidation via long distance electron transfer.</title>
        <authorList>
            <person name="Schreiber L."/>
            <person name="Bjerg J.T."/>
            <person name="Boggild A."/>
            <person name="Van De Vossenberg J."/>
            <person name="Meysman F."/>
            <person name="Nielsen L.P."/>
            <person name="Schramm A."/>
            <person name="Kjeldsen K.U."/>
        </authorList>
    </citation>
    <scope>NUCLEOTIDE SEQUENCE [LARGE SCALE GENOMIC DNA]</scope>
    <source>
        <strain evidence="14">A5</strain>
    </source>
</reference>
<feature type="transmembrane region" description="Helical" evidence="12">
    <location>
        <begin position="69"/>
        <end position="89"/>
    </location>
</feature>
<keyword evidence="3 14" id="KW-0645">Protease</keyword>
<evidence type="ECO:0000313" key="14">
    <source>
        <dbReference type="EMBL" id="RWX52475.1"/>
    </source>
</evidence>
<dbReference type="InterPro" id="IPR011990">
    <property type="entry name" value="TPR-like_helical_dom_sf"/>
</dbReference>
<keyword evidence="15" id="KW-1185">Reference proteome</keyword>
<evidence type="ECO:0000256" key="10">
    <source>
        <dbReference type="ARBA" id="ARBA00023136"/>
    </source>
</evidence>
<dbReference type="Gene3D" id="3.30.2010.10">
    <property type="entry name" value="Metalloproteases ('zincins'), catalytic domain"/>
    <property type="match status" value="1"/>
</dbReference>
<dbReference type="GO" id="GO:0006508">
    <property type="term" value="P:proteolysis"/>
    <property type="evidence" value="ECO:0007669"/>
    <property type="project" value="UniProtKB-KW"/>
</dbReference>
<evidence type="ECO:0000256" key="11">
    <source>
        <dbReference type="PROSITE-ProRule" id="PRU00339"/>
    </source>
</evidence>